<accession>D1AXE3</accession>
<evidence type="ECO:0000313" key="2">
    <source>
        <dbReference type="EMBL" id="ACZ01059.1"/>
    </source>
</evidence>
<proteinExistence type="predicted"/>
<reference evidence="1 3" key="1">
    <citation type="journal article" date="2009" name="Stand. Genomic Sci.">
        <title>Complete genome sequence of Streptobacillus moniliformis type strain (9901T).</title>
        <authorList>
            <person name="Nolan M."/>
            <person name="Gronow S."/>
            <person name="Lapidus A."/>
            <person name="Ivanova N."/>
            <person name="Copeland A."/>
            <person name="Lucas S."/>
            <person name="Del Rio T.G."/>
            <person name="Chen F."/>
            <person name="Tice H."/>
            <person name="Pitluck S."/>
            <person name="Cheng J.F."/>
            <person name="Sims D."/>
            <person name="Meincke L."/>
            <person name="Bruce D."/>
            <person name="Goodwin L."/>
            <person name="Brettin T."/>
            <person name="Han C."/>
            <person name="Detter J.C."/>
            <person name="Ovchinikova G."/>
            <person name="Pati A."/>
            <person name="Mavromatis K."/>
            <person name="Mikhailova N."/>
            <person name="Chen A."/>
            <person name="Palaniappan K."/>
            <person name="Land M."/>
            <person name="Hauser L."/>
            <person name="Chang Y.J."/>
            <person name="Jeffries C.D."/>
            <person name="Rohde M."/>
            <person name="Sproer C."/>
            <person name="Goker M."/>
            <person name="Bristow J."/>
            <person name="Eisen J.A."/>
            <person name="Markowitz V."/>
            <person name="Hugenholtz P."/>
            <person name="Kyrpides N.C."/>
            <person name="Klenk H.P."/>
            <person name="Chain P."/>
        </authorList>
    </citation>
    <scope>NUCLEOTIDE SEQUENCE [LARGE SCALE GENOMIC DNA]</scope>
    <source>
        <strain evidence="3">ATCC 14647 / DSM 12112 / NCTC 10651 / 9901</strain>
        <strain evidence="1">DSM 12112</strain>
    </source>
</reference>
<keyword evidence="3" id="KW-1185">Reference proteome</keyword>
<gene>
    <name evidence="1" type="ordered locus">Smon_0489</name>
    <name evidence="2" type="ordered locus">Smon_0581</name>
</gene>
<protein>
    <submittedName>
        <fullName evidence="1">Uncharacterized protein</fullName>
    </submittedName>
</protein>
<dbReference type="EMBL" id="CP001779">
    <property type="protein sequence ID" value="ACZ00969.1"/>
    <property type="molecule type" value="Genomic_DNA"/>
</dbReference>
<name>D1AXE3_STRM9</name>
<dbReference type="GeneID" id="29673745"/>
<dbReference type="EMBL" id="CP001779">
    <property type="protein sequence ID" value="ACZ01059.1"/>
    <property type="molecule type" value="Genomic_DNA"/>
</dbReference>
<dbReference type="HOGENOM" id="CLU_094978_0_0_0"/>
<sequence length="180" mass="20551">MEISTLPIYHTKTKMFGYYAYKSFSFLPEWKIDVTRDFDVTIGPKFSANLVFGVNNRNRSDYTQFVIDKDEIIVSASVGEEVDFNYRLRDNLKAYIGLEAQVGIGERIYTKSGLYDTGKKIEGSSENAFKPYTPYIIFNNTHIMYSGKVSAGLKIRDKYNIALYGGYGKGYFGIEFGQTF</sequence>
<dbReference type="Proteomes" id="UP000002072">
    <property type="component" value="Chromosome"/>
</dbReference>
<dbReference type="KEGG" id="smf:Smon_0489"/>
<dbReference type="RefSeq" id="WP_012858526.1">
    <property type="nucleotide sequence ID" value="NC_013515.1"/>
</dbReference>
<dbReference type="STRING" id="519441.Smon_0489"/>
<evidence type="ECO:0000313" key="3">
    <source>
        <dbReference type="Proteomes" id="UP000002072"/>
    </source>
</evidence>
<dbReference type="AlphaFoldDB" id="D1AXE3"/>
<dbReference type="KEGG" id="smf:Smon_0581"/>
<evidence type="ECO:0000313" key="1">
    <source>
        <dbReference type="EMBL" id="ACZ00969.1"/>
    </source>
</evidence>
<organism evidence="1 3">
    <name type="scientific">Streptobacillus moniliformis (strain ATCC 14647 / DSM 12112 / NCTC 10651 / 9901)</name>
    <dbReference type="NCBI Taxonomy" id="519441"/>
    <lineage>
        <taxon>Bacteria</taxon>
        <taxon>Fusobacteriati</taxon>
        <taxon>Fusobacteriota</taxon>
        <taxon>Fusobacteriia</taxon>
        <taxon>Fusobacteriales</taxon>
        <taxon>Leptotrichiaceae</taxon>
        <taxon>Streptobacillus</taxon>
    </lineage>
</organism>
<reference evidence="1" key="2">
    <citation type="submission" date="2009-10" db="EMBL/GenBank/DDBJ databases">
        <title>The complete chromosome of Streptobacillus moniliformis DSM 12112.</title>
        <authorList>
            <consortium name="US DOE Joint Genome Institute (JGI-PGF)"/>
            <person name="Lucas S."/>
            <person name="Copeland A."/>
            <person name="Lapidus A."/>
            <person name="Glavina del Rio T."/>
            <person name="Dalin E."/>
            <person name="Tice H."/>
            <person name="Bruce D."/>
            <person name="Goodwin L."/>
            <person name="Pitluck S."/>
            <person name="Kyrpides N."/>
            <person name="Mavromatis K."/>
            <person name="Ivanova N."/>
            <person name="Ovchinnikova G."/>
            <person name="Sims D."/>
            <person name="Meincke L."/>
            <person name="Brettin T."/>
            <person name="Detter J.C."/>
            <person name="Han C."/>
            <person name="Larimer F."/>
            <person name="Land M."/>
            <person name="Hauser L."/>
            <person name="Markowitz V."/>
            <person name="Cheng J.-F."/>
            <person name="Hugenholtz P."/>
            <person name="Woyke T."/>
            <person name="Wu D."/>
            <person name="Gronow S."/>
            <person name="Sproer C."/>
            <person name="Goker M."/>
            <person name="Rohde M."/>
            <person name="Klenk H.-P."/>
            <person name="Eisen J.A."/>
        </authorList>
    </citation>
    <scope>NUCLEOTIDE SEQUENCE</scope>
    <source>
        <strain evidence="1">DSM 12112</strain>
    </source>
</reference>